<proteinExistence type="predicted"/>
<dbReference type="Proteomes" id="UP000541425">
    <property type="component" value="Unassembled WGS sequence"/>
</dbReference>
<protein>
    <recommendedName>
        <fullName evidence="3">Transposase</fullName>
    </recommendedName>
</protein>
<evidence type="ECO:0008006" key="3">
    <source>
        <dbReference type="Google" id="ProtNLM"/>
    </source>
</evidence>
<gene>
    <name evidence="1" type="ORF">FHS60_001444</name>
</gene>
<accession>A0A7W5YGC4</accession>
<name>A0A7W5YGC4_9BACT</name>
<evidence type="ECO:0000313" key="1">
    <source>
        <dbReference type="EMBL" id="MBB3702971.1"/>
    </source>
</evidence>
<sequence length="90" mass="10191">MHNLYTKKVKILEICKLFSENLVNEYGNIPRRGPIPKFSDLEVVALSLAAESESINDCSIYGDKGYIGADIQLDLFTPIRFKVPSFLLRL</sequence>
<dbReference type="EMBL" id="JACICA010000006">
    <property type="protein sequence ID" value="MBB3702971.1"/>
    <property type="molecule type" value="Genomic_DNA"/>
</dbReference>
<evidence type="ECO:0000313" key="2">
    <source>
        <dbReference type="Proteomes" id="UP000541425"/>
    </source>
</evidence>
<organism evidence="1 2">
    <name type="scientific">Alloprevotella rava</name>
    <dbReference type="NCBI Taxonomy" id="671218"/>
    <lineage>
        <taxon>Bacteria</taxon>
        <taxon>Pseudomonadati</taxon>
        <taxon>Bacteroidota</taxon>
        <taxon>Bacteroidia</taxon>
        <taxon>Bacteroidales</taxon>
        <taxon>Prevotellaceae</taxon>
        <taxon>Alloprevotella</taxon>
    </lineage>
</organism>
<dbReference type="AlphaFoldDB" id="A0A7W5YGC4"/>
<comment type="caution">
    <text evidence="1">The sequence shown here is derived from an EMBL/GenBank/DDBJ whole genome shotgun (WGS) entry which is preliminary data.</text>
</comment>
<reference evidence="1 2" key="1">
    <citation type="submission" date="2020-08" db="EMBL/GenBank/DDBJ databases">
        <title>Genomic Encyclopedia of Type Strains, Phase IV (KMG-IV): sequencing the most valuable type-strain genomes for metagenomic binning, comparative biology and taxonomic classification.</title>
        <authorList>
            <person name="Goeker M."/>
        </authorList>
    </citation>
    <scope>NUCLEOTIDE SEQUENCE [LARGE SCALE GENOMIC DNA]</scope>
    <source>
        <strain evidence="1 2">DSM 22548</strain>
    </source>
</reference>